<name>A0ABN6MBZ5_9ACTN</name>
<sequence>MKVTVSKKTFFTAAAVAGLALLYLAGILAIQAAPTAPTRAMLAAYAFPIDCMIVLPALFYLLVIRRYALSPLFALPVMWAGGALASFFAQGSDTAVLAVLGFGALVVEVAIAAREIARFARAFRAARRKTDDALAWFFAPFMQMTNNAKASRLAANEFAMLCFALFSWKRRAPASQDGAFTYHRDSGYAAFIAGMMLVIPVETLVVHLLVSQWSDVAAWVLTAGSLYATLWLVADCRASVLRPIAFKGSVLEIRSGMRFSADIPLERVAAYEEKAPKADKKRIVNLGMMGTASGWLVFDEPVTVETSFGGAREIEAIGIAVDDKARFARMMSESIKQHHPIPSPDR</sequence>
<protein>
    <recommendedName>
        <fullName evidence="4">PH (Pleckstrin Homology) domain-containing protein</fullName>
    </recommendedName>
</protein>
<keyword evidence="1" id="KW-0812">Transmembrane</keyword>
<evidence type="ECO:0000256" key="1">
    <source>
        <dbReference type="SAM" id="Phobius"/>
    </source>
</evidence>
<evidence type="ECO:0008006" key="4">
    <source>
        <dbReference type="Google" id="ProtNLM"/>
    </source>
</evidence>
<feature type="transmembrane region" description="Helical" evidence="1">
    <location>
        <begin position="188"/>
        <end position="209"/>
    </location>
</feature>
<feature type="transmembrane region" description="Helical" evidence="1">
    <location>
        <begin position="95"/>
        <end position="117"/>
    </location>
</feature>
<feature type="transmembrane region" description="Helical" evidence="1">
    <location>
        <begin position="216"/>
        <end position="234"/>
    </location>
</feature>
<evidence type="ECO:0000313" key="3">
    <source>
        <dbReference type="Proteomes" id="UP001320544"/>
    </source>
</evidence>
<feature type="transmembrane region" description="Helical" evidence="1">
    <location>
        <begin position="69"/>
        <end position="89"/>
    </location>
</feature>
<dbReference type="Proteomes" id="UP001320544">
    <property type="component" value="Chromosome"/>
</dbReference>
<keyword evidence="1" id="KW-1133">Transmembrane helix</keyword>
<gene>
    <name evidence="2" type="ORF">CE91St30_08420</name>
</gene>
<accession>A0ABN6MBZ5</accession>
<keyword evidence="3" id="KW-1185">Reference proteome</keyword>
<reference evidence="2 3" key="1">
    <citation type="submission" date="2022-01" db="EMBL/GenBank/DDBJ databases">
        <title>Novel bile acid biosynthetic pathways are enriched in the microbiome of centenarians.</title>
        <authorList>
            <person name="Sato Y."/>
            <person name="Atarashi K."/>
            <person name="Plichta R.D."/>
            <person name="Arai Y."/>
            <person name="Sasajima S."/>
            <person name="Kearney M.S."/>
            <person name="Suda W."/>
            <person name="Takeshita K."/>
            <person name="Sasaki T."/>
            <person name="Okamoto S."/>
            <person name="Skelly N.A."/>
            <person name="Okamura Y."/>
            <person name="Vlamakis H."/>
            <person name="Li Y."/>
            <person name="Tanoue T."/>
            <person name="Takei H."/>
            <person name="Nittono H."/>
            <person name="Narushima S."/>
            <person name="Irie J."/>
            <person name="Itoh H."/>
            <person name="Moriya K."/>
            <person name="Sugiura Y."/>
            <person name="Suematsu M."/>
            <person name="Moritoki N."/>
            <person name="Shibata S."/>
            <person name="Littman R.D."/>
            <person name="Fischbach A.M."/>
            <person name="Uwamino Y."/>
            <person name="Inoue T."/>
            <person name="Honda A."/>
            <person name="Hattori M."/>
            <person name="Murai T."/>
            <person name="Xavier J.R."/>
            <person name="Hirose N."/>
            <person name="Honda K."/>
        </authorList>
    </citation>
    <scope>NUCLEOTIDE SEQUENCE [LARGE SCALE GENOMIC DNA]</scope>
    <source>
        <strain evidence="2 3">CE91-St30</strain>
    </source>
</reference>
<organism evidence="2 3">
    <name type="scientific">Raoultibacter timonensis</name>
    <dbReference type="NCBI Taxonomy" id="1907662"/>
    <lineage>
        <taxon>Bacteria</taxon>
        <taxon>Bacillati</taxon>
        <taxon>Actinomycetota</taxon>
        <taxon>Coriobacteriia</taxon>
        <taxon>Eggerthellales</taxon>
        <taxon>Eggerthellaceae</taxon>
        <taxon>Raoultibacter</taxon>
    </lineage>
</organism>
<evidence type="ECO:0000313" key="2">
    <source>
        <dbReference type="EMBL" id="BDE95509.1"/>
    </source>
</evidence>
<keyword evidence="1" id="KW-0472">Membrane</keyword>
<dbReference type="EMBL" id="AP025564">
    <property type="protein sequence ID" value="BDE95509.1"/>
    <property type="molecule type" value="Genomic_DNA"/>
</dbReference>
<dbReference type="RefSeq" id="WP_244411871.1">
    <property type="nucleotide sequence ID" value="NZ_AP025564.1"/>
</dbReference>
<feature type="transmembrane region" description="Helical" evidence="1">
    <location>
        <begin position="42"/>
        <end position="62"/>
    </location>
</feature>
<proteinExistence type="predicted"/>